<gene>
    <name evidence="8" type="ORF">ANME2D_00103</name>
</gene>
<dbReference type="EMBL" id="JMIY01000001">
    <property type="protein sequence ID" value="KCZ73044.1"/>
    <property type="molecule type" value="Genomic_DNA"/>
</dbReference>
<proteinExistence type="predicted"/>
<dbReference type="InterPro" id="IPR051447">
    <property type="entry name" value="Lipoprotein-release_system"/>
</dbReference>
<evidence type="ECO:0000256" key="5">
    <source>
        <dbReference type="ARBA" id="ARBA00023136"/>
    </source>
</evidence>
<feature type="transmembrane region" description="Helical" evidence="6">
    <location>
        <begin position="23"/>
        <end position="45"/>
    </location>
</feature>
<evidence type="ECO:0000256" key="2">
    <source>
        <dbReference type="ARBA" id="ARBA00022475"/>
    </source>
</evidence>
<feature type="transmembrane region" description="Helical" evidence="6">
    <location>
        <begin position="303"/>
        <end position="329"/>
    </location>
</feature>
<feature type="transmembrane region" description="Helical" evidence="6">
    <location>
        <begin position="263"/>
        <end position="282"/>
    </location>
</feature>
<feature type="transmembrane region" description="Helical" evidence="6">
    <location>
        <begin position="355"/>
        <end position="377"/>
    </location>
</feature>
<dbReference type="OrthoDB" id="116846at2157"/>
<dbReference type="PANTHER" id="PTHR30489">
    <property type="entry name" value="LIPOPROTEIN-RELEASING SYSTEM TRANSMEMBRANE PROTEIN LOLE"/>
    <property type="match status" value="1"/>
</dbReference>
<evidence type="ECO:0000256" key="3">
    <source>
        <dbReference type="ARBA" id="ARBA00022692"/>
    </source>
</evidence>
<keyword evidence="2" id="KW-1003">Cell membrane</keyword>
<protein>
    <submittedName>
        <fullName evidence="8">ABC-type transport system, involved in lipoprotein release, permease component</fullName>
    </submittedName>
</protein>
<dbReference type="AlphaFoldDB" id="A0A062VBI3"/>
<keyword evidence="3 6" id="KW-0812">Transmembrane</keyword>
<evidence type="ECO:0000256" key="1">
    <source>
        <dbReference type="ARBA" id="ARBA00004651"/>
    </source>
</evidence>
<evidence type="ECO:0000259" key="7">
    <source>
        <dbReference type="Pfam" id="PF02687"/>
    </source>
</evidence>
<evidence type="ECO:0000256" key="4">
    <source>
        <dbReference type="ARBA" id="ARBA00022989"/>
    </source>
</evidence>
<evidence type="ECO:0000256" key="6">
    <source>
        <dbReference type="SAM" id="Phobius"/>
    </source>
</evidence>
<keyword evidence="5 6" id="KW-0472">Membrane</keyword>
<reference evidence="8 9" key="1">
    <citation type="journal article" date="2013" name="Nature">
        <title>Anaerobic oxidation of methane coupled to nitrate reduction in a novel archaeal lineage.</title>
        <authorList>
            <person name="Haroon M.F."/>
            <person name="Hu S."/>
            <person name="Shi Y."/>
            <person name="Imelfort M."/>
            <person name="Keller J."/>
            <person name="Hugenholtz P."/>
            <person name="Yuan Z."/>
            <person name="Tyson G.W."/>
        </authorList>
    </citation>
    <scope>NUCLEOTIDE SEQUENCE [LARGE SCALE GENOMIC DNA]</scope>
    <source>
        <strain evidence="8 9">ANME-2d</strain>
    </source>
</reference>
<keyword evidence="9" id="KW-1185">Reference proteome</keyword>
<accession>A0A062VBI3</accession>
<dbReference type="PANTHER" id="PTHR30489:SF0">
    <property type="entry name" value="LIPOPROTEIN-RELEASING SYSTEM TRANSMEMBRANE PROTEIN LOLE"/>
    <property type="match status" value="1"/>
</dbReference>
<name>A0A062VBI3_9EURY</name>
<sequence>MKLSELKAALFYARRDIVKNKKVFIFITAAIIFATANIIIVNGFMDGIANDLVSNSIETSIGHLNIYPGEDDRFIEGVGFKEKKLSSMDEVVAFSSRLYASGTLSFRDKATAVNIIALDATNEKRVTNLLEKLDRGNTLEANDRDILISFRLAEDMGADAGDDVQVVFENGASQTYRIKGITHTGSYELDVNTVFMAKAEANSRLGFDDKASIILVKLTDKDIAGEKKQVMMDELGVFKVKTWWEEVEHIVKSAGAWSEFSNIVSAVGLVASAISVGVVIHINVVHKRRQIGIMKAIGASNSFIFTVFIFEAGLFGIIGVVGGDLLGYYGTRYFETHPFWEPITRTWFRARFYPYLLYNASIVSFGITILAGIYPAIKARRINIIKAIWG</sequence>
<comment type="caution">
    <text evidence="8">The sequence shown here is derived from an EMBL/GenBank/DDBJ whole genome shotgun (WGS) entry which is preliminary data.</text>
</comment>
<dbReference type="GO" id="GO:0098797">
    <property type="term" value="C:plasma membrane protein complex"/>
    <property type="evidence" value="ECO:0007669"/>
    <property type="project" value="TreeGrafter"/>
</dbReference>
<dbReference type="RefSeq" id="WP_048088246.1">
    <property type="nucleotide sequence ID" value="NZ_JMIY01000001.1"/>
</dbReference>
<comment type="subcellular location">
    <subcellularLocation>
        <location evidence="1">Cell membrane</location>
        <topology evidence="1">Multi-pass membrane protein</topology>
    </subcellularLocation>
</comment>
<organism evidence="8 9">
    <name type="scientific">Candidatus Methanoperedens nitratireducens</name>
    <dbReference type="NCBI Taxonomy" id="1392998"/>
    <lineage>
        <taxon>Archaea</taxon>
        <taxon>Methanobacteriati</taxon>
        <taxon>Methanobacteriota</taxon>
        <taxon>Stenosarchaea group</taxon>
        <taxon>Methanomicrobia</taxon>
        <taxon>Methanosarcinales</taxon>
        <taxon>ANME-2 cluster</taxon>
        <taxon>Candidatus Methanoperedentaceae</taxon>
        <taxon>Candidatus Methanoperedens</taxon>
    </lineage>
</organism>
<keyword evidence="4 6" id="KW-1133">Transmembrane helix</keyword>
<dbReference type="InterPro" id="IPR003838">
    <property type="entry name" value="ABC3_permease_C"/>
</dbReference>
<feature type="domain" description="ABC3 transporter permease C-terminal" evidence="7">
    <location>
        <begin position="262"/>
        <end position="384"/>
    </location>
</feature>
<keyword evidence="8" id="KW-0449">Lipoprotein</keyword>
<dbReference type="Proteomes" id="UP000027153">
    <property type="component" value="Unassembled WGS sequence"/>
</dbReference>
<dbReference type="Pfam" id="PF02687">
    <property type="entry name" value="FtsX"/>
    <property type="match status" value="1"/>
</dbReference>
<dbReference type="GO" id="GO:0044874">
    <property type="term" value="P:lipoprotein localization to outer membrane"/>
    <property type="evidence" value="ECO:0007669"/>
    <property type="project" value="TreeGrafter"/>
</dbReference>
<evidence type="ECO:0000313" key="9">
    <source>
        <dbReference type="Proteomes" id="UP000027153"/>
    </source>
</evidence>
<evidence type="ECO:0000313" key="8">
    <source>
        <dbReference type="EMBL" id="KCZ73044.1"/>
    </source>
</evidence>